<dbReference type="Proteomes" id="UP000004508">
    <property type="component" value="Unassembled WGS sequence"/>
</dbReference>
<dbReference type="InParanoid" id="D6TYR0"/>
<keyword evidence="3" id="KW-1185">Reference proteome</keyword>
<accession>D6TYR0</accession>
<feature type="region of interest" description="Disordered" evidence="1">
    <location>
        <begin position="56"/>
        <end position="84"/>
    </location>
</feature>
<name>D6TYR0_KTERA</name>
<evidence type="ECO:0000256" key="1">
    <source>
        <dbReference type="SAM" id="MobiDB-lite"/>
    </source>
</evidence>
<dbReference type="AlphaFoldDB" id="D6TYR0"/>
<feature type="compositionally biased region" description="Basic and acidic residues" evidence="1">
    <location>
        <begin position="75"/>
        <end position="84"/>
    </location>
</feature>
<comment type="caution">
    <text evidence="2">The sequence shown here is derived from an EMBL/GenBank/DDBJ whole genome shotgun (WGS) entry which is preliminary data.</text>
</comment>
<protein>
    <submittedName>
        <fullName evidence="2">Uncharacterized protein</fullName>
    </submittedName>
</protein>
<evidence type="ECO:0000313" key="3">
    <source>
        <dbReference type="Proteomes" id="UP000004508"/>
    </source>
</evidence>
<gene>
    <name evidence="2" type="ORF">Krac_6295</name>
</gene>
<proteinExistence type="predicted"/>
<reference evidence="2 3" key="1">
    <citation type="journal article" date="2011" name="Stand. Genomic Sci.">
        <title>Non-contiguous finished genome sequence and contextual data of the filamentous soil bacterium Ktedonobacter racemifer type strain (SOSP1-21).</title>
        <authorList>
            <person name="Chang Y.J."/>
            <person name="Land M."/>
            <person name="Hauser L."/>
            <person name="Chertkov O."/>
            <person name="Del Rio T.G."/>
            <person name="Nolan M."/>
            <person name="Copeland A."/>
            <person name="Tice H."/>
            <person name="Cheng J.F."/>
            <person name="Lucas S."/>
            <person name="Han C."/>
            <person name="Goodwin L."/>
            <person name="Pitluck S."/>
            <person name="Ivanova N."/>
            <person name="Ovchinikova G."/>
            <person name="Pati A."/>
            <person name="Chen A."/>
            <person name="Palaniappan K."/>
            <person name="Mavromatis K."/>
            <person name="Liolios K."/>
            <person name="Brettin T."/>
            <person name="Fiebig A."/>
            <person name="Rohde M."/>
            <person name="Abt B."/>
            <person name="Goker M."/>
            <person name="Detter J.C."/>
            <person name="Woyke T."/>
            <person name="Bristow J."/>
            <person name="Eisen J.A."/>
            <person name="Markowitz V."/>
            <person name="Hugenholtz P."/>
            <person name="Kyrpides N.C."/>
            <person name="Klenk H.P."/>
            <person name="Lapidus A."/>
        </authorList>
    </citation>
    <scope>NUCLEOTIDE SEQUENCE [LARGE SCALE GENOMIC DNA]</scope>
    <source>
        <strain evidence="3">DSM 44963</strain>
    </source>
</reference>
<organism evidence="2 3">
    <name type="scientific">Ktedonobacter racemifer DSM 44963</name>
    <dbReference type="NCBI Taxonomy" id="485913"/>
    <lineage>
        <taxon>Bacteria</taxon>
        <taxon>Bacillati</taxon>
        <taxon>Chloroflexota</taxon>
        <taxon>Ktedonobacteria</taxon>
        <taxon>Ktedonobacterales</taxon>
        <taxon>Ktedonobacteraceae</taxon>
        <taxon>Ktedonobacter</taxon>
    </lineage>
</organism>
<sequence length="84" mass="9397">MTIRKPSSHEPVCPVHKFDCQLFSAFGIGAIPLLRPALRKRQVIKKAVASAYEEYIVPPEQETPPTNPPVPLDPFTKERNDPSC</sequence>
<evidence type="ECO:0000313" key="2">
    <source>
        <dbReference type="EMBL" id="EFH85135.1"/>
    </source>
</evidence>
<dbReference type="STRING" id="485913.Krac_6295"/>
<feature type="compositionally biased region" description="Pro residues" evidence="1">
    <location>
        <begin position="61"/>
        <end position="72"/>
    </location>
</feature>
<dbReference type="EMBL" id="ADVG01000003">
    <property type="protein sequence ID" value="EFH85135.1"/>
    <property type="molecule type" value="Genomic_DNA"/>
</dbReference>